<dbReference type="AlphaFoldDB" id="A0A0R3WSW0"/>
<dbReference type="STRING" id="6205.A0A0R3WSW0"/>
<organism evidence="2">
    <name type="scientific">Hydatigena taeniaeformis</name>
    <name type="common">Feline tapeworm</name>
    <name type="synonym">Taenia taeniaeformis</name>
    <dbReference type="NCBI Taxonomy" id="6205"/>
    <lineage>
        <taxon>Eukaryota</taxon>
        <taxon>Metazoa</taxon>
        <taxon>Spiralia</taxon>
        <taxon>Lophotrochozoa</taxon>
        <taxon>Platyhelminthes</taxon>
        <taxon>Cestoda</taxon>
        <taxon>Eucestoda</taxon>
        <taxon>Cyclophyllidea</taxon>
        <taxon>Taeniidae</taxon>
        <taxon>Hydatigera</taxon>
    </lineage>
</organism>
<evidence type="ECO:0000313" key="2">
    <source>
        <dbReference type="WBParaSite" id="TTAC_0000385001-mRNA-1"/>
    </source>
</evidence>
<name>A0A0R3WSW0_HYDTA</name>
<dbReference type="GO" id="GO:0032040">
    <property type="term" value="C:small-subunit processome"/>
    <property type="evidence" value="ECO:0007669"/>
    <property type="project" value="InterPro"/>
</dbReference>
<reference evidence="2" key="1">
    <citation type="submission" date="2017-02" db="UniProtKB">
        <authorList>
            <consortium name="WormBaseParasite"/>
        </authorList>
    </citation>
    <scope>IDENTIFICATION</scope>
</reference>
<dbReference type="Pfam" id="PF04192">
    <property type="entry name" value="Utp21"/>
    <property type="match status" value="1"/>
</dbReference>
<dbReference type="GO" id="GO:0006364">
    <property type="term" value="P:rRNA processing"/>
    <property type="evidence" value="ECO:0007669"/>
    <property type="project" value="InterPro"/>
</dbReference>
<dbReference type="InterPro" id="IPR007319">
    <property type="entry name" value="WDR36/Utp21_C"/>
</dbReference>
<proteinExistence type="predicted"/>
<protein>
    <submittedName>
        <fullName evidence="2">Utp21 domain-containing protein</fullName>
    </submittedName>
</protein>
<accession>A0A0R3WSW0</accession>
<feature type="domain" description="WDR36/Utp21 C-terminal" evidence="1">
    <location>
        <begin position="1"/>
        <end position="85"/>
    </location>
</feature>
<evidence type="ECO:0000259" key="1">
    <source>
        <dbReference type="Pfam" id="PF04192"/>
    </source>
</evidence>
<dbReference type="WBParaSite" id="TTAC_0000385001-mRNA-1">
    <property type="protein sequence ID" value="TTAC_0000385001-mRNA-1"/>
    <property type="gene ID" value="TTAC_0000385001"/>
</dbReference>
<sequence>LQDKMTTLSGLPPSFFTAFLQLDAIKKRNAEAMKVTDDTGPAQLPFFLPAIETTTGMTWLDDEEEEKPVLEVSKKVMDVATDSKKNKLRRSKMTMEELVLDPGSSIVNSLLEAGSLKDPLNDEICEFVFV</sequence>